<proteinExistence type="predicted"/>
<dbReference type="Proteomes" id="UP000271626">
    <property type="component" value="Chromosome"/>
</dbReference>
<evidence type="ECO:0000313" key="2">
    <source>
        <dbReference type="EMBL" id="VDR39365.1"/>
    </source>
</evidence>
<dbReference type="AlphaFoldDB" id="A0A3P8L2X8"/>
<protein>
    <submittedName>
        <fullName evidence="2">Uncharacterized protein</fullName>
    </submittedName>
</protein>
<dbReference type="EMBL" id="LR131273">
    <property type="protein sequence ID" value="VDR39365.1"/>
    <property type="molecule type" value="Genomic_DNA"/>
</dbReference>
<evidence type="ECO:0000313" key="3">
    <source>
        <dbReference type="Proteomes" id="UP000271626"/>
    </source>
</evidence>
<accession>A0A3P8L2X8</accession>
<keyword evidence="1" id="KW-1133">Transmembrane helix</keyword>
<keyword evidence="1" id="KW-0812">Transmembrane</keyword>
<feature type="transmembrane region" description="Helical" evidence="1">
    <location>
        <begin position="12"/>
        <end position="33"/>
    </location>
</feature>
<gene>
    <name evidence="2" type="ORF">NCTC10741_02507</name>
</gene>
<name>A0A3P8L2X8_TSUPA</name>
<keyword evidence="1" id="KW-0472">Membrane</keyword>
<organism evidence="2 3">
    <name type="scientific">Tsukamurella paurometabola</name>
    <name type="common">Corynebacterium paurometabolum</name>
    <dbReference type="NCBI Taxonomy" id="2061"/>
    <lineage>
        <taxon>Bacteria</taxon>
        <taxon>Bacillati</taxon>
        <taxon>Actinomycetota</taxon>
        <taxon>Actinomycetes</taxon>
        <taxon>Mycobacteriales</taxon>
        <taxon>Tsukamurellaceae</taxon>
        <taxon>Tsukamurella</taxon>
    </lineage>
</organism>
<dbReference type="OrthoDB" id="4948465at2"/>
<dbReference type="RefSeq" id="WP_126196468.1">
    <property type="nucleotide sequence ID" value="NZ_CP085954.1"/>
</dbReference>
<reference evidence="2 3" key="1">
    <citation type="submission" date="2018-12" db="EMBL/GenBank/DDBJ databases">
        <authorList>
            <consortium name="Pathogen Informatics"/>
        </authorList>
    </citation>
    <scope>NUCLEOTIDE SEQUENCE [LARGE SCALE GENOMIC DNA]</scope>
    <source>
        <strain evidence="2 3">NCTC10741</strain>
    </source>
</reference>
<evidence type="ECO:0000256" key="1">
    <source>
        <dbReference type="SAM" id="Phobius"/>
    </source>
</evidence>
<sequence>MDQVLEFARNFWWLVFPLGGSLAGGVRAVGAWNERRAARRLERYRIKQETKVALAQAKGMGRIDAAQVQRELQRAVAEHDDVDTRWFGYETDLATILDYPMMIDMREPLTVDFHKAKRRADLLRPDGPDGASAADVEQYRDAVHAYAAAFDVAEQEAKRRRRGDFSPLEQERLAKAQRLLAVALDGSATGPERQQAYQRARAELDGLIDLPKAATVALENQVRAALER</sequence>